<comment type="caution">
    <text evidence="2">The sequence shown here is derived from an EMBL/GenBank/DDBJ whole genome shotgun (WGS) entry which is preliminary data.</text>
</comment>
<name>A0ABP6U6K8_9ACTN</name>
<dbReference type="Gene3D" id="3.40.50.300">
    <property type="entry name" value="P-loop containing nucleotide triphosphate hydrolases"/>
    <property type="match status" value="1"/>
</dbReference>
<organism evidence="2 3">
    <name type="scientific">Streptomyces prasinosporus</name>
    <dbReference type="NCBI Taxonomy" id="68256"/>
    <lineage>
        <taxon>Bacteria</taxon>
        <taxon>Bacillati</taxon>
        <taxon>Actinomycetota</taxon>
        <taxon>Actinomycetes</taxon>
        <taxon>Kitasatosporales</taxon>
        <taxon>Streptomycetaceae</taxon>
        <taxon>Streptomyces</taxon>
        <taxon>Streptomyces albogriseolus group</taxon>
    </lineage>
</organism>
<accession>A0ABP6U6K8</accession>
<proteinExistence type="predicted"/>
<sequence>MKGYRVRRTLATKLVNELVETADEKQLNETIARCGRVDLLRIGELGYTELDRQGGAEFLFQVLTAREERNSVAIASGESFGGWTKIFTDPRLRAAIVGHLTFGGTVIETGTDSYLLADTRARTGAGA</sequence>
<dbReference type="EMBL" id="BAAAXF010000074">
    <property type="protein sequence ID" value="GAA3503347.1"/>
    <property type="molecule type" value="Genomic_DNA"/>
</dbReference>
<feature type="domain" description="IstB-like ATP-binding" evidence="1">
    <location>
        <begin position="2"/>
        <end position="117"/>
    </location>
</feature>
<reference evidence="3" key="1">
    <citation type="journal article" date="2019" name="Int. J. Syst. Evol. Microbiol.">
        <title>The Global Catalogue of Microorganisms (GCM) 10K type strain sequencing project: providing services to taxonomists for standard genome sequencing and annotation.</title>
        <authorList>
            <consortium name="The Broad Institute Genomics Platform"/>
            <consortium name="The Broad Institute Genome Sequencing Center for Infectious Disease"/>
            <person name="Wu L."/>
            <person name="Ma J."/>
        </authorList>
    </citation>
    <scope>NUCLEOTIDE SEQUENCE [LARGE SCALE GENOMIC DNA]</scope>
    <source>
        <strain evidence="3">JCM 4816</strain>
    </source>
</reference>
<protein>
    <recommendedName>
        <fullName evidence="1">IstB-like ATP-binding domain-containing protein</fullName>
    </recommendedName>
</protein>
<dbReference type="Proteomes" id="UP001501455">
    <property type="component" value="Unassembled WGS sequence"/>
</dbReference>
<evidence type="ECO:0000313" key="3">
    <source>
        <dbReference type="Proteomes" id="UP001501455"/>
    </source>
</evidence>
<gene>
    <name evidence="2" type="ORF">GCM10019016_104570</name>
</gene>
<keyword evidence="3" id="KW-1185">Reference proteome</keyword>
<dbReference type="InterPro" id="IPR027417">
    <property type="entry name" value="P-loop_NTPase"/>
</dbReference>
<dbReference type="InterPro" id="IPR002611">
    <property type="entry name" value="IstB_ATP-bd"/>
</dbReference>
<evidence type="ECO:0000313" key="2">
    <source>
        <dbReference type="EMBL" id="GAA3503347.1"/>
    </source>
</evidence>
<evidence type="ECO:0000259" key="1">
    <source>
        <dbReference type="Pfam" id="PF01695"/>
    </source>
</evidence>
<dbReference type="Pfam" id="PF01695">
    <property type="entry name" value="IstB_IS21"/>
    <property type="match status" value="1"/>
</dbReference>